<gene>
    <name evidence="2" type="ORF">MPL3356_60515</name>
</gene>
<evidence type="ECO:0008006" key="4">
    <source>
        <dbReference type="Google" id="ProtNLM"/>
    </source>
</evidence>
<dbReference type="EMBL" id="CCMZ01000056">
    <property type="protein sequence ID" value="CDX26723.1"/>
    <property type="molecule type" value="Genomic_DNA"/>
</dbReference>
<evidence type="ECO:0000256" key="1">
    <source>
        <dbReference type="SAM" id="SignalP"/>
    </source>
</evidence>
<evidence type="ECO:0000313" key="2">
    <source>
        <dbReference type="EMBL" id="CDX26723.1"/>
    </source>
</evidence>
<name>A0A090EF33_MESPL</name>
<dbReference type="InterPro" id="IPR019546">
    <property type="entry name" value="TAT_signal_bac_arc"/>
</dbReference>
<accession>A0A090EF33</accession>
<keyword evidence="3" id="KW-1185">Reference proteome</keyword>
<feature type="chain" id="PRO_5001854973" description="Twin-arginine translocation signal domain-containing protein" evidence="1">
    <location>
        <begin position="32"/>
        <end position="171"/>
    </location>
</feature>
<dbReference type="AlphaFoldDB" id="A0A090EF33"/>
<feature type="signal peptide" evidence="1">
    <location>
        <begin position="1"/>
        <end position="31"/>
    </location>
</feature>
<evidence type="ECO:0000313" key="3">
    <source>
        <dbReference type="Proteomes" id="UP000045285"/>
    </source>
</evidence>
<dbReference type="Proteomes" id="UP000045285">
    <property type="component" value="Unassembled WGS sequence"/>
</dbReference>
<protein>
    <recommendedName>
        <fullName evidence="4">Twin-arginine translocation signal domain-containing protein</fullName>
    </recommendedName>
</protein>
<dbReference type="Pfam" id="PF10518">
    <property type="entry name" value="TAT_signal"/>
    <property type="match status" value="1"/>
</dbReference>
<organism evidence="2 3">
    <name type="scientific">Mesorhizobium plurifarium</name>
    <dbReference type="NCBI Taxonomy" id="69974"/>
    <lineage>
        <taxon>Bacteria</taxon>
        <taxon>Pseudomonadati</taxon>
        <taxon>Pseudomonadota</taxon>
        <taxon>Alphaproteobacteria</taxon>
        <taxon>Hyphomicrobiales</taxon>
        <taxon>Phyllobacteriaceae</taxon>
        <taxon>Mesorhizobium</taxon>
    </lineage>
</organism>
<keyword evidence="1" id="KW-0732">Signal</keyword>
<dbReference type="InterPro" id="IPR006311">
    <property type="entry name" value="TAT_signal"/>
</dbReference>
<dbReference type="PROSITE" id="PS51318">
    <property type="entry name" value="TAT"/>
    <property type="match status" value="1"/>
</dbReference>
<dbReference type="NCBIfam" id="TIGR01409">
    <property type="entry name" value="TAT_signal_seq"/>
    <property type="match status" value="1"/>
</dbReference>
<sequence>MTDLSRRNFLKGLMAAAGVAAVGIPLAPAVAEIVPEPPPLPFPDADVGDIFMQVANAWRFIGRSSRMQIKVDRDEEETWISPSERRYTALRTVSINADGEGVFDSEGERLLHSQFVEYASTDFAVGQGRYGVYVLKKSFISQIDRHFSLDGGAVKTGFKLVVSGMEISREG</sequence>
<reference evidence="3" key="1">
    <citation type="submission" date="2014-08" db="EMBL/GenBank/DDBJ databases">
        <authorList>
            <person name="Moulin L."/>
        </authorList>
    </citation>
    <scope>NUCLEOTIDE SEQUENCE [LARGE SCALE GENOMIC DNA]</scope>
</reference>
<proteinExistence type="predicted"/>